<keyword evidence="2" id="KW-0963">Cytoplasm</keyword>
<dbReference type="AlphaFoldDB" id="K1V6N3"/>
<reference evidence="8" key="1">
    <citation type="journal article" date="2013" name="Environ. Microbiol.">
        <title>Microbiota from the distal guts of lean and obese adolescents exhibit partial functional redundancy besides clear differences in community structure.</title>
        <authorList>
            <person name="Ferrer M."/>
            <person name="Ruiz A."/>
            <person name="Lanza F."/>
            <person name="Haange S.B."/>
            <person name="Oberbach A."/>
            <person name="Till H."/>
            <person name="Bargiela R."/>
            <person name="Campoy C."/>
            <person name="Segura M.T."/>
            <person name="Richter M."/>
            <person name="von Bergen M."/>
            <person name="Seifert J."/>
            <person name="Suarez A."/>
        </authorList>
    </citation>
    <scope>NUCLEOTIDE SEQUENCE</scope>
</reference>
<feature type="domain" description="SpoVT-AbrB" evidence="7">
    <location>
        <begin position="40"/>
        <end position="83"/>
    </location>
</feature>
<evidence type="ECO:0000256" key="2">
    <source>
        <dbReference type="ARBA" id="ARBA00022490"/>
    </source>
</evidence>
<organism evidence="8">
    <name type="scientific">human gut metagenome</name>
    <dbReference type="NCBI Taxonomy" id="408170"/>
    <lineage>
        <taxon>unclassified sequences</taxon>
        <taxon>metagenomes</taxon>
        <taxon>organismal metagenomes</taxon>
    </lineage>
</organism>
<sequence length="113" mass="13171">MAVFLRTQKKLGMLWKRNLAVYHLQTEKLEIFNRFFLAGASELETDKLGRVLMPAVLRKFGNLDKEVVWVGVGDRLEIWNSDKWNEQMMSYLEGDDVEEKIEDLASYMAELGI</sequence>
<dbReference type="GO" id="GO:2000143">
    <property type="term" value="P:negative regulation of DNA-templated transcription initiation"/>
    <property type="evidence" value="ECO:0007669"/>
    <property type="project" value="TreeGrafter"/>
</dbReference>
<name>K1V6N3_9ZZZZ</name>
<dbReference type="HAMAP" id="MF_01008">
    <property type="entry name" value="MraZ"/>
    <property type="match status" value="1"/>
</dbReference>
<keyword evidence="3" id="KW-0677">Repeat</keyword>
<protein>
    <recommendedName>
        <fullName evidence="1">Transcriptional regulator MraZ</fullName>
    </recommendedName>
</protein>
<dbReference type="InterPro" id="IPR020603">
    <property type="entry name" value="MraZ_dom"/>
</dbReference>
<gene>
    <name evidence="8" type="ORF">LEA_02321</name>
</gene>
<dbReference type="PROSITE" id="PS51740">
    <property type="entry name" value="SPOVT_ABRB"/>
    <property type="match status" value="1"/>
</dbReference>
<dbReference type="GO" id="GO:0003700">
    <property type="term" value="F:DNA-binding transcription factor activity"/>
    <property type="evidence" value="ECO:0007669"/>
    <property type="project" value="InterPro"/>
</dbReference>
<evidence type="ECO:0000256" key="4">
    <source>
        <dbReference type="ARBA" id="ARBA00023015"/>
    </source>
</evidence>
<evidence type="ECO:0000256" key="1">
    <source>
        <dbReference type="ARBA" id="ARBA00013860"/>
    </source>
</evidence>
<dbReference type="InterPro" id="IPR037914">
    <property type="entry name" value="SpoVT-AbrB_sf"/>
</dbReference>
<keyword evidence="4" id="KW-0805">Transcription regulation</keyword>
<dbReference type="GO" id="GO:0000976">
    <property type="term" value="F:transcription cis-regulatory region binding"/>
    <property type="evidence" value="ECO:0007669"/>
    <property type="project" value="TreeGrafter"/>
</dbReference>
<keyword evidence="8" id="KW-0131">Cell cycle</keyword>
<evidence type="ECO:0000256" key="5">
    <source>
        <dbReference type="ARBA" id="ARBA00023125"/>
    </source>
</evidence>
<dbReference type="PANTHER" id="PTHR34701">
    <property type="entry name" value="TRANSCRIPTIONAL REGULATOR MRAZ"/>
    <property type="match status" value="1"/>
</dbReference>
<dbReference type="Pfam" id="PF02381">
    <property type="entry name" value="MraZ"/>
    <property type="match status" value="1"/>
</dbReference>
<evidence type="ECO:0000256" key="3">
    <source>
        <dbReference type="ARBA" id="ARBA00022737"/>
    </source>
</evidence>
<dbReference type="InterPro" id="IPR003444">
    <property type="entry name" value="MraZ"/>
</dbReference>
<dbReference type="GO" id="GO:0051301">
    <property type="term" value="P:cell division"/>
    <property type="evidence" value="ECO:0007669"/>
    <property type="project" value="UniProtKB-KW"/>
</dbReference>
<keyword evidence="6" id="KW-0804">Transcription</keyword>
<dbReference type="Gene3D" id="3.40.1550.20">
    <property type="entry name" value="Transcriptional regulator MraZ domain"/>
    <property type="match status" value="1"/>
</dbReference>
<dbReference type="PANTHER" id="PTHR34701:SF1">
    <property type="entry name" value="TRANSCRIPTIONAL REGULATOR MRAZ"/>
    <property type="match status" value="1"/>
</dbReference>
<evidence type="ECO:0000259" key="7">
    <source>
        <dbReference type="PROSITE" id="PS51740"/>
    </source>
</evidence>
<keyword evidence="8" id="KW-0132">Cell division</keyword>
<dbReference type="SUPFAM" id="SSF89447">
    <property type="entry name" value="AbrB/MazE/MraZ-like"/>
    <property type="match status" value="1"/>
</dbReference>
<keyword evidence="5" id="KW-0238">DNA-binding</keyword>
<accession>K1V6N3</accession>
<dbReference type="InterPro" id="IPR035644">
    <property type="entry name" value="MraZ_C"/>
</dbReference>
<proteinExistence type="inferred from homology"/>
<dbReference type="CDD" id="cd16321">
    <property type="entry name" value="MraZ_C"/>
    <property type="match status" value="1"/>
</dbReference>
<comment type="caution">
    <text evidence="8">The sequence shown here is derived from an EMBL/GenBank/DDBJ whole genome shotgun (WGS) entry which is preliminary data.</text>
</comment>
<evidence type="ECO:0000313" key="8">
    <source>
        <dbReference type="EMBL" id="EKC79551.1"/>
    </source>
</evidence>
<dbReference type="InterPro" id="IPR007159">
    <property type="entry name" value="SpoVT-AbrB_dom"/>
</dbReference>
<evidence type="ECO:0000256" key="6">
    <source>
        <dbReference type="ARBA" id="ARBA00023163"/>
    </source>
</evidence>
<dbReference type="InterPro" id="IPR038619">
    <property type="entry name" value="MraZ_sf"/>
</dbReference>
<dbReference type="EMBL" id="AJWY01001606">
    <property type="protein sequence ID" value="EKC79551.1"/>
    <property type="molecule type" value="Genomic_DNA"/>
</dbReference>